<sequence>MLFHKALRLLSPILLLLNESVHGKVIPPRDSYDGCRAIPGDYSWPSLADWNALNKTVGGRLIATIPIGALCHRTYSSQTGDIASYDKQKCQELRDSWFLPETHLASSSSPMAYAFSNNSCNPWLDPAVSCTIGRHVVYAINALGPSDIQQGVKFAKAHKIRLVIRNTGHDYLGRSTGAHALGVWTHNMKSMELTKYQSRDYSGPAVKIGAGVHGVDAYTFANSKGLVVVGGNCPSVGIAGGYTQGGGHGPLASKYGLGADQVLEWEVVTAGGQLLTANCNQNSDLFWALRGGGPGTFGVVVSMTVKAYPDSYASTAYFSVLDNGTNTDTIYKAIGSFLTLLPNIVDAGVYALWVVNPAGFFLMPAFAPTLRKGELDKILKPTLDAMDSLKLGYQYSSSENPTFLSAYKSLTSSWNVSDYSTGGRLIPRDVAKNNKDALVKAIRHIGSKTLFSAVSFNVKNGVSSPDENAVNPYFRSSLFNVFMGVPLNYTDYNGQTGENEITNDYLPALAALTPNGGAYPNEADVNQPDFQSVFYGTHYKKLLTIKNKYDPQGVFYAKAGVGSEAWKEQVDGRLCQIKSAAS</sequence>
<evidence type="ECO:0000313" key="5">
    <source>
        <dbReference type="EMBL" id="EPE26887.1"/>
    </source>
</evidence>
<evidence type="ECO:0000256" key="3">
    <source>
        <dbReference type="SAM" id="SignalP"/>
    </source>
</evidence>
<dbReference type="PANTHER" id="PTHR13878:SF91">
    <property type="entry name" value="FAD BINDING DOMAIN PROTEIN (AFU_ORTHOLOGUE AFUA_6G12070)-RELATED"/>
    <property type="match status" value="1"/>
</dbReference>
<comment type="similarity">
    <text evidence="1">Belongs to the oxygen-dependent FAD-linked oxidoreductase family.</text>
</comment>
<accession>S3CK56</accession>
<organism evidence="5 6">
    <name type="scientific">Glarea lozoyensis (strain ATCC 20868 / MF5171)</name>
    <dbReference type="NCBI Taxonomy" id="1116229"/>
    <lineage>
        <taxon>Eukaryota</taxon>
        <taxon>Fungi</taxon>
        <taxon>Dikarya</taxon>
        <taxon>Ascomycota</taxon>
        <taxon>Pezizomycotina</taxon>
        <taxon>Leotiomycetes</taxon>
        <taxon>Helotiales</taxon>
        <taxon>Helotiaceae</taxon>
        <taxon>Glarea</taxon>
    </lineage>
</organism>
<dbReference type="InterPro" id="IPR036318">
    <property type="entry name" value="FAD-bd_PCMH-like_sf"/>
</dbReference>
<feature type="chain" id="PRO_5004518808" evidence="3">
    <location>
        <begin position="24"/>
        <end position="582"/>
    </location>
</feature>
<dbReference type="InterPro" id="IPR016166">
    <property type="entry name" value="FAD-bd_PCMH"/>
</dbReference>
<dbReference type="EMBL" id="KE145370">
    <property type="protein sequence ID" value="EPE26887.1"/>
    <property type="molecule type" value="Genomic_DNA"/>
</dbReference>
<dbReference type="PROSITE" id="PS51387">
    <property type="entry name" value="FAD_PCMH"/>
    <property type="match status" value="1"/>
</dbReference>
<reference evidence="5 6" key="1">
    <citation type="journal article" date="2013" name="BMC Genomics">
        <title>Genomics-driven discovery of the pneumocandin biosynthetic gene cluster in the fungus Glarea lozoyensis.</title>
        <authorList>
            <person name="Chen L."/>
            <person name="Yue Q."/>
            <person name="Zhang X."/>
            <person name="Xiang M."/>
            <person name="Wang C."/>
            <person name="Li S."/>
            <person name="Che Y."/>
            <person name="Ortiz-Lopez F.J."/>
            <person name="Bills G.F."/>
            <person name="Liu X."/>
            <person name="An Z."/>
        </authorList>
    </citation>
    <scope>NUCLEOTIDE SEQUENCE [LARGE SCALE GENOMIC DNA]</scope>
    <source>
        <strain evidence="6">ATCC 20868 / MF5171</strain>
    </source>
</reference>
<evidence type="ECO:0000313" key="6">
    <source>
        <dbReference type="Proteomes" id="UP000016922"/>
    </source>
</evidence>
<dbReference type="OrthoDB" id="9983560at2759"/>
<keyword evidence="6" id="KW-1185">Reference proteome</keyword>
<feature type="signal peptide" evidence="3">
    <location>
        <begin position="1"/>
        <end position="23"/>
    </location>
</feature>
<dbReference type="KEGG" id="glz:GLAREA_02801"/>
<keyword evidence="2" id="KW-0560">Oxidoreductase</keyword>
<evidence type="ECO:0000256" key="2">
    <source>
        <dbReference type="ARBA" id="ARBA00023002"/>
    </source>
</evidence>
<dbReference type="SUPFAM" id="SSF56176">
    <property type="entry name" value="FAD-binding/transporter-associated domain-like"/>
    <property type="match status" value="1"/>
</dbReference>
<proteinExistence type="inferred from homology"/>
<dbReference type="GO" id="GO:0071949">
    <property type="term" value="F:FAD binding"/>
    <property type="evidence" value="ECO:0007669"/>
    <property type="project" value="InterPro"/>
</dbReference>
<feature type="domain" description="FAD-binding PCMH-type" evidence="4">
    <location>
        <begin position="131"/>
        <end position="310"/>
    </location>
</feature>
<dbReference type="GeneID" id="19461857"/>
<dbReference type="OMA" id="WFLPETH"/>
<dbReference type="Proteomes" id="UP000016922">
    <property type="component" value="Unassembled WGS sequence"/>
</dbReference>
<name>S3CK56_GLAL2</name>
<dbReference type="Pfam" id="PF01565">
    <property type="entry name" value="FAD_binding_4"/>
    <property type="match status" value="1"/>
</dbReference>
<dbReference type="InterPro" id="IPR050432">
    <property type="entry name" value="FAD-linked_Oxidoreductases_BP"/>
</dbReference>
<dbReference type="PANTHER" id="PTHR13878">
    <property type="entry name" value="GULONOLACTONE OXIDASE"/>
    <property type="match status" value="1"/>
</dbReference>
<dbReference type="GO" id="GO:0016491">
    <property type="term" value="F:oxidoreductase activity"/>
    <property type="evidence" value="ECO:0007669"/>
    <property type="project" value="UniProtKB-KW"/>
</dbReference>
<dbReference type="RefSeq" id="XP_008086077.1">
    <property type="nucleotide sequence ID" value="XM_008087886.1"/>
</dbReference>
<dbReference type="InterPro" id="IPR012951">
    <property type="entry name" value="BBE"/>
</dbReference>
<dbReference type="Pfam" id="PF08031">
    <property type="entry name" value="BBE"/>
    <property type="match status" value="1"/>
</dbReference>
<dbReference type="InterPro" id="IPR016169">
    <property type="entry name" value="FAD-bd_PCMH_sub2"/>
</dbReference>
<protein>
    <submittedName>
        <fullName evidence="5">FAD-binding protein</fullName>
    </submittedName>
</protein>
<dbReference type="eggNOG" id="ENOG502R8I5">
    <property type="taxonomic scope" value="Eukaryota"/>
</dbReference>
<keyword evidence="3" id="KW-0732">Signal</keyword>
<gene>
    <name evidence="5" type="ORF">GLAREA_02801</name>
</gene>
<evidence type="ECO:0000256" key="1">
    <source>
        <dbReference type="ARBA" id="ARBA00005466"/>
    </source>
</evidence>
<dbReference type="AlphaFoldDB" id="S3CK56"/>
<dbReference type="HOGENOM" id="CLU_018354_4_2_1"/>
<dbReference type="Gene3D" id="3.30.465.10">
    <property type="match status" value="2"/>
</dbReference>
<dbReference type="InterPro" id="IPR006094">
    <property type="entry name" value="Oxid_FAD_bind_N"/>
</dbReference>
<evidence type="ECO:0000259" key="4">
    <source>
        <dbReference type="PROSITE" id="PS51387"/>
    </source>
</evidence>